<organism evidence="1 2">
    <name type="scientific">Actinorugispora endophytica</name>
    <dbReference type="NCBI Taxonomy" id="1605990"/>
    <lineage>
        <taxon>Bacteria</taxon>
        <taxon>Bacillati</taxon>
        <taxon>Actinomycetota</taxon>
        <taxon>Actinomycetes</taxon>
        <taxon>Streptosporangiales</taxon>
        <taxon>Nocardiopsidaceae</taxon>
        <taxon>Actinorugispora</taxon>
    </lineage>
</organism>
<protein>
    <recommendedName>
        <fullName evidence="3">XRE family transcriptional regulator</fullName>
    </recommendedName>
</protein>
<proteinExistence type="predicted"/>
<dbReference type="InterPro" id="IPR011990">
    <property type="entry name" value="TPR-like_helical_dom_sf"/>
</dbReference>
<dbReference type="AlphaFoldDB" id="A0A4R6V2K2"/>
<name>A0A4R6V2K2_9ACTN</name>
<evidence type="ECO:0000313" key="2">
    <source>
        <dbReference type="Proteomes" id="UP000295281"/>
    </source>
</evidence>
<dbReference type="SUPFAM" id="SSF48452">
    <property type="entry name" value="TPR-like"/>
    <property type="match status" value="1"/>
</dbReference>
<evidence type="ECO:0008006" key="3">
    <source>
        <dbReference type="Google" id="ProtNLM"/>
    </source>
</evidence>
<keyword evidence="2" id="KW-1185">Reference proteome</keyword>
<accession>A0A4R6V2K2</accession>
<sequence>MAIHVQPSRMSARQAMSDYVPPAALPTHVLQRLDVQQALARKDFGRLFYLTRKWGGISYSKIAESCDIKPERVGTLARGKGGITTYDKIIQIADGMRIPGHFLGLLPRPWEAATASSSIAGQPGHPEVAAVELAGQMYESELLRHLGQQWHHLVKTDNLLGPRAALRGVCDQIRIIEELLNLASFGTALRKGLLSLAARYAESASWLYEDSGDVVKAHAWTDRAVQWAYEADDQAMLAWAFFRKSQQAEEPGNSIALAETAQRNRDALPRPMRSAIVQQQAAGFARIGDEQGAHRLFDQALEWAVDPDLYGDARNGHGSFCTLSYIELERARAWTVLGLPQRAVAIYDHVIPRMPVVYQRDRGVALARCAAAYTFLEEPEHAAVLAREALAIAHATGTGRAVNDLAAIAAPLRRHQALPVVKRLLNELDAAGEN</sequence>
<gene>
    <name evidence="1" type="ORF">EV190_102238</name>
</gene>
<reference evidence="1 2" key="1">
    <citation type="submission" date="2019-03" db="EMBL/GenBank/DDBJ databases">
        <title>Genomic Encyclopedia of Type Strains, Phase IV (KMG-IV): sequencing the most valuable type-strain genomes for metagenomic binning, comparative biology and taxonomic classification.</title>
        <authorList>
            <person name="Goeker M."/>
        </authorList>
    </citation>
    <scope>NUCLEOTIDE SEQUENCE [LARGE SCALE GENOMIC DNA]</scope>
    <source>
        <strain evidence="1 2">DSM 46770</strain>
    </source>
</reference>
<evidence type="ECO:0000313" key="1">
    <source>
        <dbReference type="EMBL" id="TDQ54404.1"/>
    </source>
</evidence>
<dbReference type="Proteomes" id="UP000295281">
    <property type="component" value="Unassembled WGS sequence"/>
</dbReference>
<dbReference type="EMBL" id="SNYN01000002">
    <property type="protein sequence ID" value="TDQ54404.1"/>
    <property type="molecule type" value="Genomic_DNA"/>
</dbReference>
<comment type="caution">
    <text evidence="1">The sequence shown here is derived from an EMBL/GenBank/DDBJ whole genome shotgun (WGS) entry which is preliminary data.</text>
</comment>